<keyword evidence="2" id="KW-1185">Reference proteome</keyword>
<gene>
    <name evidence="1" type="ORF">OPT61_g5499</name>
</gene>
<proteinExistence type="predicted"/>
<organism evidence="1 2">
    <name type="scientific">Boeremia exigua</name>
    <dbReference type="NCBI Taxonomy" id="749465"/>
    <lineage>
        <taxon>Eukaryota</taxon>
        <taxon>Fungi</taxon>
        <taxon>Dikarya</taxon>
        <taxon>Ascomycota</taxon>
        <taxon>Pezizomycotina</taxon>
        <taxon>Dothideomycetes</taxon>
        <taxon>Pleosporomycetidae</taxon>
        <taxon>Pleosporales</taxon>
        <taxon>Pleosporineae</taxon>
        <taxon>Didymellaceae</taxon>
        <taxon>Boeremia</taxon>
    </lineage>
</organism>
<comment type="caution">
    <text evidence="1">The sequence shown here is derived from an EMBL/GenBank/DDBJ whole genome shotgun (WGS) entry which is preliminary data.</text>
</comment>
<reference evidence="1" key="1">
    <citation type="submission" date="2022-11" db="EMBL/GenBank/DDBJ databases">
        <title>Genome Sequence of Boeremia exigua.</title>
        <authorList>
            <person name="Buettner E."/>
        </authorList>
    </citation>
    <scope>NUCLEOTIDE SEQUENCE</scope>
    <source>
        <strain evidence="1">CU02</strain>
    </source>
</reference>
<dbReference type="Proteomes" id="UP001153331">
    <property type="component" value="Unassembled WGS sequence"/>
</dbReference>
<evidence type="ECO:0000313" key="2">
    <source>
        <dbReference type="Proteomes" id="UP001153331"/>
    </source>
</evidence>
<dbReference type="EMBL" id="JAPHNI010000355">
    <property type="protein sequence ID" value="KAJ8112046.1"/>
    <property type="molecule type" value="Genomic_DNA"/>
</dbReference>
<protein>
    <submittedName>
        <fullName evidence="1">Uncharacterized protein</fullName>
    </submittedName>
</protein>
<evidence type="ECO:0000313" key="1">
    <source>
        <dbReference type="EMBL" id="KAJ8112046.1"/>
    </source>
</evidence>
<sequence>MARGGVFEILETLGFKHHSTSVTRRRAIFHYEPLLRLYHIEIPSLFGLLLRDEGIFLDRADPTLFQIELEQMLTELGPLIWPSHGRGRRDHLLQSTEGSRYTSDLVYPRDKDMLVLHLRNLILSKQARPGTDVDALIEKRHKNSKIKIFRKAGPDRAKSLKGETREETRSEKAGDDLGEHRQTILADVDSEPFDAMEATSSDSDAPLINHHVRRRARIKAASQRFQVALRLYRPTASDESQRGKSCHSYRTILLDNKNETVGECFARVRRHINRDCTYIEFHPPEDMSLEGRIRIDCDSLEADNTFGRVMSMFREARRFPGEPSYRTVEVEIGFGTLPVQ</sequence>
<accession>A0ACC2IA36</accession>
<name>A0ACC2IA36_9PLEO</name>